<accession>A0A1I1AQ36</accession>
<proteinExistence type="predicted"/>
<dbReference type="EMBL" id="FOJY01000030">
    <property type="protein sequence ID" value="SFB38598.1"/>
    <property type="molecule type" value="Genomic_DNA"/>
</dbReference>
<dbReference type="AlphaFoldDB" id="A0A1I1AQ36"/>
<name>A0A1I1AQ36_9FIRM</name>
<evidence type="ECO:0000313" key="1">
    <source>
        <dbReference type="EMBL" id="SFB38598.1"/>
    </source>
</evidence>
<sequence length="171" mass="20459">MIKTYPKKILPVAKKIENFLIEDGRAFSYKPDFNMFSFDLKTKNEGRYKELDMDIYVRENEYTVYAYVKFRLPVSDTDLMLRMSEFICRANKKAIDGCFELNWQKGYIRYKYHVKCLGDNLPTKKMFKDSIIAPEFMFEKFFMGMDLIIDYLMDAKSAFEVCMKQWYKAAV</sequence>
<dbReference type="OrthoDB" id="5192220at2"/>
<protein>
    <recommendedName>
        <fullName evidence="3">Sensory transduction regulator</fullName>
    </recommendedName>
</protein>
<evidence type="ECO:0008006" key="3">
    <source>
        <dbReference type="Google" id="ProtNLM"/>
    </source>
</evidence>
<dbReference type="RefSeq" id="WP_092874851.1">
    <property type="nucleotide sequence ID" value="NZ_FOJY01000030.1"/>
</dbReference>
<dbReference type="STRING" id="1120918.SAMN05216249_1308"/>
<reference evidence="1 2" key="1">
    <citation type="submission" date="2016-10" db="EMBL/GenBank/DDBJ databases">
        <authorList>
            <person name="de Groot N.N."/>
        </authorList>
    </citation>
    <scope>NUCLEOTIDE SEQUENCE [LARGE SCALE GENOMIC DNA]</scope>
    <source>
        <strain evidence="1 2">DSM 5522</strain>
    </source>
</reference>
<gene>
    <name evidence="1" type="ORF">SAMN05216249_1308</name>
</gene>
<keyword evidence="2" id="KW-1185">Reference proteome</keyword>
<evidence type="ECO:0000313" key="2">
    <source>
        <dbReference type="Proteomes" id="UP000198838"/>
    </source>
</evidence>
<dbReference type="Proteomes" id="UP000198838">
    <property type="component" value="Unassembled WGS sequence"/>
</dbReference>
<organism evidence="1 2">
    <name type="scientific">Acetitomaculum ruminis DSM 5522</name>
    <dbReference type="NCBI Taxonomy" id="1120918"/>
    <lineage>
        <taxon>Bacteria</taxon>
        <taxon>Bacillati</taxon>
        <taxon>Bacillota</taxon>
        <taxon>Clostridia</taxon>
        <taxon>Lachnospirales</taxon>
        <taxon>Lachnospiraceae</taxon>
        <taxon>Acetitomaculum</taxon>
    </lineage>
</organism>